<feature type="compositionally biased region" description="Basic and acidic residues" evidence="1">
    <location>
        <begin position="37"/>
        <end position="52"/>
    </location>
</feature>
<comment type="caution">
    <text evidence="2">The sequence shown here is derived from an EMBL/GenBank/DDBJ whole genome shotgun (WGS) entry which is preliminary data.</text>
</comment>
<protein>
    <submittedName>
        <fullName evidence="2">Uncharacterized protein</fullName>
    </submittedName>
</protein>
<organism evidence="2 3">
    <name type="scientific">Oryza meyeriana var. granulata</name>
    <dbReference type="NCBI Taxonomy" id="110450"/>
    <lineage>
        <taxon>Eukaryota</taxon>
        <taxon>Viridiplantae</taxon>
        <taxon>Streptophyta</taxon>
        <taxon>Embryophyta</taxon>
        <taxon>Tracheophyta</taxon>
        <taxon>Spermatophyta</taxon>
        <taxon>Magnoliopsida</taxon>
        <taxon>Liliopsida</taxon>
        <taxon>Poales</taxon>
        <taxon>Poaceae</taxon>
        <taxon>BOP clade</taxon>
        <taxon>Oryzoideae</taxon>
        <taxon>Oryzeae</taxon>
        <taxon>Oryzinae</taxon>
        <taxon>Oryza</taxon>
        <taxon>Oryza meyeriana</taxon>
    </lineage>
</organism>
<feature type="compositionally biased region" description="Basic and acidic residues" evidence="1">
    <location>
        <begin position="16"/>
        <end position="29"/>
    </location>
</feature>
<feature type="region of interest" description="Disordered" evidence="1">
    <location>
        <begin position="1"/>
        <end position="73"/>
    </location>
</feature>
<dbReference type="EMBL" id="SPHZ02000003">
    <property type="protein sequence ID" value="KAF0927112.1"/>
    <property type="molecule type" value="Genomic_DNA"/>
</dbReference>
<dbReference type="OrthoDB" id="682309at2759"/>
<name>A0A6G1ERA9_9ORYZ</name>
<evidence type="ECO:0000313" key="2">
    <source>
        <dbReference type="EMBL" id="KAF0927112.1"/>
    </source>
</evidence>
<evidence type="ECO:0000313" key="3">
    <source>
        <dbReference type="Proteomes" id="UP000479710"/>
    </source>
</evidence>
<sequence length="285" mass="32276">MHWAATARGGGLKTKQAAERGTERDPGDDHVEEEESHLEGETKKGDADDRKKGQLPNAEKVEDCLEGSKEQQEGQLLALAQSTLTQEEEAVEDYPFLARQSTPSIPKDVPTFNLGFDSTQKTVEEMTITNEDYGNFTTKDYEWIGREADEAIALKALEDFERLRREADEASAKKASEDTTLVPHEYNKRIVKPGKFQRSPFIDYENKKQFIVSRHINEIYNEVCRNGSSVKIVEYGSFYVELKDLADSVKRLGLLSNNIAEMAIHVISADNKDKLKKIAPTRERY</sequence>
<reference evidence="2 3" key="1">
    <citation type="submission" date="2019-11" db="EMBL/GenBank/DDBJ databases">
        <title>Whole genome sequence of Oryza granulata.</title>
        <authorList>
            <person name="Li W."/>
        </authorList>
    </citation>
    <scope>NUCLEOTIDE SEQUENCE [LARGE SCALE GENOMIC DNA]</scope>
    <source>
        <strain evidence="3">cv. Menghai</strain>
        <tissue evidence="2">Leaf</tissue>
    </source>
</reference>
<gene>
    <name evidence="2" type="ORF">E2562_029869</name>
</gene>
<proteinExistence type="predicted"/>
<dbReference type="Proteomes" id="UP000479710">
    <property type="component" value="Unassembled WGS sequence"/>
</dbReference>
<dbReference type="AlphaFoldDB" id="A0A6G1ERA9"/>
<accession>A0A6G1ERA9</accession>
<feature type="compositionally biased region" description="Basic and acidic residues" evidence="1">
    <location>
        <begin position="59"/>
        <end position="72"/>
    </location>
</feature>
<evidence type="ECO:0000256" key="1">
    <source>
        <dbReference type="SAM" id="MobiDB-lite"/>
    </source>
</evidence>
<keyword evidence="3" id="KW-1185">Reference proteome</keyword>